<dbReference type="EMBL" id="FMYT01000001">
    <property type="protein sequence ID" value="SDB97715.1"/>
    <property type="molecule type" value="Genomic_DNA"/>
</dbReference>
<organism evidence="2 7">
    <name type="scientific">Halanaerobium congolense</name>
    <dbReference type="NCBI Taxonomy" id="54121"/>
    <lineage>
        <taxon>Bacteria</taxon>
        <taxon>Bacillati</taxon>
        <taxon>Bacillota</taxon>
        <taxon>Clostridia</taxon>
        <taxon>Halanaerobiales</taxon>
        <taxon>Halanaerobiaceae</taxon>
        <taxon>Halanaerobium</taxon>
    </lineage>
</organism>
<dbReference type="PANTHER" id="PTHR21198">
    <property type="entry name" value="GLUTAMATE RACEMASE"/>
    <property type="match status" value="1"/>
</dbReference>
<evidence type="ECO:0000313" key="6">
    <source>
        <dbReference type="Proteomes" id="UP000199519"/>
    </source>
</evidence>
<protein>
    <submittedName>
        <fullName evidence="2">Asp/Glu/Hydantoin racemase</fullName>
    </submittedName>
</protein>
<dbReference type="PANTHER" id="PTHR21198:SF3">
    <property type="entry name" value="GLUTAMATE RACEMASE"/>
    <property type="match status" value="1"/>
</dbReference>
<evidence type="ECO:0000313" key="5">
    <source>
        <dbReference type="Proteomes" id="UP000198612"/>
    </source>
</evidence>
<gene>
    <name evidence="2" type="ORF">SAMN04488597_101149</name>
    <name evidence="3" type="ORF">SAMN04488598_10122</name>
    <name evidence="4" type="ORF">SAMN04515652_101269</name>
</gene>
<accession>A0A1G6HV54</accession>
<dbReference type="InterPro" id="IPR001920">
    <property type="entry name" value="Asp/Glu_race"/>
</dbReference>
<evidence type="ECO:0000256" key="1">
    <source>
        <dbReference type="ARBA" id="ARBA00023235"/>
    </source>
</evidence>
<dbReference type="SUPFAM" id="SSF53681">
    <property type="entry name" value="Aspartate/glutamate racemase"/>
    <property type="match status" value="1"/>
</dbReference>
<dbReference type="Pfam" id="PF01177">
    <property type="entry name" value="Asp_Glu_race"/>
    <property type="match status" value="1"/>
</dbReference>
<dbReference type="GO" id="GO:0047661">
    <property type="term" value="F:amino-acid racemase activity"/>
    <property type="evidence" value="ECO:0007669"/>
    <property type="project" value="InterPro"/>
</dbReference>
<dbReference type="AlphaFoldDB" id="A0A1G6HV54"/>
<dbReference type="InterPro" id="IPR033134">
    <property type="entry name" value="Asp/Glu_racemase_AS_2"/>
</dbReference>
<name>A0A1G6HV54_9FIRM</name>
<dbReference type="Proteomes" id="UP000198612">
    <property type="component" value="Unassembled WGS sequence"/>
</dbReference>
<evidence type="ECO:0000313" key="4">
    <source>
        <dbReference type="EMBL" id="SES62646.1"/>
    </source>
</evidence>
<evidence type="ECO:0000313" key="7">
    <source>
        <dbReference type="Proteomes" id="UP000324896"/>
    </source>
</evidence>
<dbReference type="InterPro" id="IPR015942">
    <property type="entry name" value="Asp/Glu/hydantoin_racemase"/>
</dbReference>
<proteinExistence type="predicted"/>
<keyword evidence="1" id="KW-0413">Isomerase</keyword>
<dbReference type="EMBL" id="FNBJ01000001">
    <property type="protein sequence ID" value="SDE65277.1"/>
    <property type="molecule type" value="Genomic_DNA"/>
</dbReference>
<sequence>MKDIKLAVIAGTPYDTYLGKSYYSSQGYEVLSDYTSESPAEQNRLQYSNPEKLQQITLNKIMKLKAAGAKAVIIYCNSLSAVLDKSDLIQKSKLPLLTPLDVYQALSISEPQKIAVLAANSQSAVKIEKIIAANNPQLEFITAGIMPIINAIEAEIEAEKIYQQYGLKELIDSFQKMGADQLLLGCTHLPYLKSEIKADFNKIIDPAAEILELLLKDSLTINLSKEEL</sequence>
<dbReference type="RefSeq" id="WP_089719213.1">
    <property type="nucleotide sequence ID" value="NZ_FMYT01000001.1"/>
</dbReference>
<dbReference type="Gene3D" id="3.40.50.1860">
    <property type="match status" value="2"/>
</dbReference>
<keyword evidence="6" id="KW-1185">Reference proteome</keyword>
<evidence type="ECO:0000313" key="2">
    <source>
        <dbReference type="EMBL" id="SDB97715.1"/>
    </source>
</evidence>
<dbReference type="Proteomes" id="UP000324896">
    <property type="component" value="Unassembled WGS sequence"/>
</dbReference>
<reference evidence="5 6" key="1">
    <citation type="submission" date="2016-10" db="EMBL/GenBank/DDBJ databases">
        <authorList>
            <person name="Varghese N."/>
            <person name="Submissions S."/>
        </authorList>
    </citation>
    <scope>NUCLEOTIDE SEQUENCE [LARGE SCALE GENOMIC DNA]</scope>
    <source>
        <strain evidence="2 7">WG10</strain>
        <strain evidence="3 6">WG2</strain>
        <strain evidence="4 5">WG5</strain>
    </source>
</reference>
<dbReference type="EMBL" id="FOHG01000001">
    <property type="protein sequence ID" value="SES62646.1"/>
    <property type="molecule type" value="Genomic_DNA"/>
</dbReference>
<dbReference type="PROSITE" id="PS00924">
    <property type="entry name" value="ASP_GLU_RACEMASE_2"/>
    <property type="match status" value="1"/>
</dbReference>
<dbReference type="Proteomes" id="UP000199519">
    <property type="component" value="Unassembled WGS sequence"/>
</dbReference>
<evidence type="ECO:0000313" key="3">
    <source>
        <dbReference type="EMBL" id="SDE65277.1"/>
    </source>
</evidence>